<protein>
    <submittedName>
        <fullName evidence="7">RNA polymerase sigma factor FecI</fullName>
    </submittedName>
</protein>
<dbReference type="FunFam" id="1.10.1740.10:FF:000009">
    <property type="entry name" value="RNA polymerase sigma factor"/>
    <property type="match status" value="1"/>
</dbReference>
<dbReference type="Gene3D" id="1.10.1740.10">
    <property type="match status" value="1"/>
</dbReference>
<dbReference type="InterPro" id="IPR039425">
    <property type="entry name" value="RNA_pol_sigma-70-like"/>
</dbReference>
<evidence type="ECO:0000313" key="8">
    <source>
        <dbReference type="Proteomes" id="UP000032487"/>
    </source>
</evidence>
<name>A0A0D9AGG1_STUST</name>
<dbReference type="SUPFAM" id="SSF88946">
    <property type="entry name" value="Sigma2 domain of RNA polymerase sigma factors"/>
    <property type="match status" value="1"/>
</dbReference>
<dbReference type="OrthoDB" id="9797134at2"/>
<dbReference type="EMBL" id="JYHV01000037">
    <property type="protein sequence ID" value="KJH79797.1"/>
    <property type="molecule type" value="Genomic_DNA"/>
</dbReference>
<dbReference type="InterPro" id="IPR014284">
    <property type="entry name" value="RNA_pol_sigma-70_dom"/>
</dbReference>
<keyword evidence="3" id="KW-0731">Sigma factor</keyword>
<dbReference type="RefSeq" id="WP_045164309.1">
    <property type="nucleotide sequence ID" value="NZ_JYHV01000037.1"/>
</dbReference>
<dbReference type="GO" id="GO:0003677">
    <property type="term" value="F:DNA binding"/>
    <property type="evidence" value="ECO:0007669"/>
    <property type="project" value="InterPro"/>
</dbReference>
<evidence type="ECO:0000256" key="4">
    <source>
        <dbReference type="ARBA" id="ARBA00023163"/>
    </source>
</evidence>
<dbReference type="PANTHER" id="PTHR43133">
    <property type="entry name" value="RNA POLYMERASE ECF-TYPE SIGMA FACTO"/>
    <property type="match status" value="1"/>
</dbReference>
<dbReference type="InterPro" id="IPR013325">
    <property type="entry name" value="RNA_pol_sigma_r2"/>
</dbReference>
<sequence length="172" mass="19753">MATEGMVRHELVHRLYVDHQGWLNGWLRRQLGCSQKAADLAQDTFVRVLSKDHGLEPIREPRAYLHTIAKGLLINHWRRKRIEQAYLDALALQPEAVMPSPESQALIVETLMQVDTMLTRLPYKVRRAFLLSQLHGLTYAAIAVELDVSERMVKKYMAQAMLHCLMLAEEAP</sequence>
<keyword evidence="2" id="KW-0805">Transcription regulation</keyword>
<reference evidence="7 8" key="1">
    <citation type="submission" date="2015-02" db="EMBL/GenBank/DDBJ databases">
        <title>Draft genome sequence of Pseudomonas stutzeri NT0128 isolated from wheat (Triticum turgidum) rhizosphere.</title>
        <authorList>
            <person name="Tovi N."/>
            <person name="Frenk S."/>
            <person name="Hadar Y."/>
            <person name="Minz D."/>
        </authorList>
    </citation>
    <scope>NUCLEOTIDE SEQUENCE [LARGE SCALE GENOMIC DNA]</scope>
    <source>
        <strain evidence="7 8">NT0128</strain>
    </source>
</reference>
<evidence type="ECO:0000256" key="2">
    <source>
        <dbReference type="ARBA" id="ARBA00023015"/>
    </source>
</evidence>
<dbReference type="InterPro" id="IPR013249">
    <property type="entry name" value="RNA_pol_sigma70_r4_t2"/>
</dbReference>
<dbReference type="NCBIfam" id="NF007232">
    <property type="entry name" value="PRK09651.1"/>
    <property type="match status" value="1"/>
</dbReference>
<accession>A0A0D9AGG1</accession>
<evidence type="ECO:0000256" key="3">
    <source>
        <dbReference type="ARBA" id="ARBA00023082"/>
    </source>
</evidence>
<dbReference type="PANTHER" id="PTHR43133:SF63">
    <property type="entry name" value="RNA POLYMERASE SIGMA FACTOR FECI-RELATED"/>
    <property type="match status" value="1"/>
</dbReference>
<dbReference type="GO" id="GO:0006352">
    <property type="term" value="P:DNA-templated transcription initiation"/>
    <property type="evidence" value="ECO:0007669"/>
    <property type="project" value="InterPro"/>
</dbReference>
<comment type="caution">
    <text evidence="7">The sequence shown here is derived from an EMBL/GenBank/DDBJ whole genome shotgun (WGS) entry which is preliminary data.</text>
</comment>
<evidence type="ECO:0000259" key="5">
    <source>
        <dbReference type="Pfam" id="PF04542"/>
    </source>
</evidence>
<keyword evidence="4" id="KW-0804">Transcription</keyword>
<gene>
    <name evidence="7" type="ORF">UF78_21925</name>
</gene>
<dbReference type="InterPro" id="IPR036388">
    <property type="entry name" value="WH-like_DNA-bd_sf"/>
</dbReference>
<dbReference type="PATRIC" id="fig|316.101.peg.3233"/>
<feature type="domain" description="RNA polymerase sigma-70 region 2" evidence="5">
    <location>
        <begin position="15"/>
        <end position="81"/>
    </location>
</feature>
<dbReference type="NCBIfam" id="NF009180">
    <property type="entry name" value="PRK12528.1"/>
    <property type="match status" value="1"/>
</dbReference>
<dbReference type="InterPro" id="IPR013324">
    <property type="entry name" value="RNA_pol_sigma_r3/r4-like"/>
</dbReference>
<proteinExistence type="inferred from homology"/>
<dbReference type="Pfam" id="PF04542">
    <property type="entry name" value="Sigma70_r2"/>
    <property type="match status" value="1"/>
</dbReference>
<evidence type="ECO:0000313" key="7">
    <source>
        <dbReference type="EMBL" id="KJH79797.1"/>
    </source>
</evidence>
<evidence type="ECO:0000259" key="6">
    <source>
        <dbReference type="Pfam" id="PF08281"/>
    </source>
</evidence>
<dbReference type="Pfam" id="PF08281">
    <property type="entry name" value="Sigma70_r4_2"/>
    <property type="match status" value="1"/>
</dbReference>
<organism evidence="7 8">
    <name type="scientific">Stutzerimonas stutzeri</name>
    <name type="common">Pseudomonas stutzeri</name>
    <dbReference type="NCBI Taxonomy" id="316"/>
    <lineage>
        <taxon>Bacteria</taxon>
        <taxon>Pseudomonadati</taxon>
        <taxon>Pseudomonadota</taxon>
        <taxon>Gammaproteobacteria</taxon>
        <taxon>Pseudomonadales</taxon>
        <taxon>Pseudomonadaceae</taxon>
        <taxon>Stutzerimonas</taxon>
    </lineage>
</organism>
<dbReference type="Proteomes" id="UP000032487">
    <property type="component" value="Unassembled WGS sequence"/>
</dbReference>
<dbReference type="AlphaFoldDB" id="A0A0D9AGG1"/>
<dbReference type="GO" id="GO:0016987">
    <property type="term" value="F:sigma factor activity"/>
    <property type="evidence" value="ECO:0007669"/>
    <property type="project" value="UniProtKB-KW"/>
</dbReference>
<evidence type="ECO:0000256" key="1">
    <source>
        <dbReference type="ARBA" id="ARBA00010641"/>
    </source>
</evidence>
<dbReference type="NCBIfam" id="TIGR02937">
    <property type="entry name" value="sigma70-ECF"/>
    <property type="match status" value="1"/>
</dbReference>
<feature type="domain" description="RNA polymerase sigma factor 70 region 4 type 2" evidence="6">
    <location>
        <begin position="112"/>
        <end position="164"/>
    </location>
</feature>
<dbReference type="SUPFAM" id="SSF88659">
    <property type="entry name" value="Sigma3 and sigma4 domains of RNA polymerase sigma factors"/>
    <property type="match status" value="1"/>
</dbReference>
<dbReference type="Gene3D" id="1.10.10.10">
    <property type="entry name" value="Winged helix-like DNA-binding domain superfamily/Winged helix DNA-binding domain"/>
    <property type="match status" value="1"/>
</dbReference>
<comment type="similarity">
    <text evidence="1">Belongs to the sigma-70 factor family. ECF subfamily.</text>
</comment>
<dbReference type="InterPro" id="IPR007627">
    <property type="entry name" value="RNA_pol_sigma70_r2"/>
</dbReference>